<gene>
    <name evidence="1" type="ORF">FSB_LOCUS13045</name>
</gene>
<reference evidence="1" key="1">
    <citation type="submission" date="2018-02" db="EMBL/GenBank/DDBJ databases">
        <authorList>
            <person name="Cohen D.B."/>
            <person name="Kent A.D."/>
        </authorList>
    </citation>
    <scope>NUCLEOTIDE SEQUENCE</scope>
</reference>
<proteinExistence type="predicted"/>
<organism evidence="1">
    <name type="scientific">Fagus sylvatica</name>
    <name type="common">Beechnut</name>
    <dbReference type="NCBI Taxonomy" id="28930"/>
    <lineage>
        <taxon>Eukaryota</taxon>
        <taxon>Viridiplantae</taxon>
        <taxon>Streptophyta</taxon>
        <taxon>Embryophyta</taxon>
        <taxon>Tracheophyta</taxon>
        <taxon>Spermatophyta</taxon>
        <taxon>Magnoliopsida</taxon>
        <taxon>eudicotyledons</taxon>
        <taxon>Gunneridae</taxon>
        <taxon>Pentapetalae</taxon>
        <taxon>rosids</taxon>
        <taxon>fabids</taxon>
        <taxon>Fagales</taxon>
        <taxon>Fagaceae</taxon>
        <taxon>Fagus</taxon>
    </lineage>
</organism>
<name>A0A2N9FD64_FAGSY</name>
<dbReference type="AlphaFoldDB" id="A0A2N9FD64"/>
<sequence>MTTLLIGRRNPFHGFFIVLGRNAHLASEMGVNCISLVPEELKLPHSFLSILLKIQIVKCLTQGAIVPQYIYRWSVGSSFPLNFSKLWDIELMRHYQVRKPGHVGEVGFGGGFGGKSVLVSGCPSGSPLGTPVSAVCTSFSAPYLSMRCTRLRSSLRFSPNIILQASCEFDPLASIAIWAFGIDLIRLLLIRVWTIAVVLSLEGCMMQNLDLTEPGLVWITTRFQALPNPHRGLDLANSEPREKLKGYWIKGDLFSANLFPTDVSRGVHTFEVPGPELKRVLVVPSQTGSHRIWVRSKGHEGHV</sequence>
<accession>A0A2N9FD64</accession>
<dbReference type="EMBL" id="OIVN01000762">
    <property type="protein sequence ID" value="SPC85163.1"/>
    <property type="molecule type" value="Genomic_DNA"/>
</dbReference>
<evidence type="ECO:0000313" key="1">
    <source>
        <dbReference type="EMBL" id="SPC85163.1"/>
    </source>
</evidence>
<protein>
    <submittedName>
        <fullName evidence="1">Uncharacterized protein</fullName>
    </submittedName>
</protein>